<evidence type="ECO:0000313" key="8">
    <source>
        <dbReference type="Proteomes" id="UP001361239"/>
    </source>
</evidence>
<feature type="domain" description="Thiamine pyrophosphate enzyme central" evidence="4">
    <location>
        <begin position="199"/>
        <end position="336"/>
    </location>
</feature>
<feature type="domain" description="Thiamine pyrophosphate enzyme TPP-binding" evidence="5">
    <location>
        <begin position="407"/>
        <end position="545"/>
    </location>
</feature>
<keyword evidence="2 3" id="KW-0786">Thiamine pyrophosphate</keyword>
<evidence type="ECO:0000259" key="4">
    <source>
        <dbReference type="Pfam" id="PF00205"/>
    </source>
</evidence>
<dbReference type="CDD" id="cd07035">
    <property type="entry name" value="TPP_PYR_POX_like"/>
    <property type="match status" value="1"/>
</dbReference>
<reference evidence="7 8" key="1">
    <citation type="submission" date="2024-03" db="EMBL/GenBank/DDBJ databases">
        <authorList>
            <person name="Jo J.-H."/>
        </authorList>
    </citation>
    <scope>NUCLEOTIDE SEQUENCE [LARGE SCALE GENOMIC DNA]</scope>
    <source>
        <strain evidence="7 8">PS1R-30</strain>
    </source>
</reference>
<dbReference type="Pfam" id="PF02776">
    <property type="entry name" value="TPP_enzyme_N"/>
    <property type="match status" value="1"/>
</dbReference>
<dbReference type="InterPro" id="IPR029035">
    <property type="entry name" value="DHS-like_NAD/FAD-binding_dom"/>
</dbReference>
<evidence type="ECO:0000256" key="1">
    <source>
        <dbReference type="ARBA" id="ARBA00007812"/>
    </source>
</evidence>
<dbReference type="SUPFAM" id="SSF52518">
    <property type="entry name" value="Thiamin diphosphate-binding fold (THDP-binding)"/>
    <property type="match status" value="2"/>
</dbReference>
<gene>
    <name evidence="7" type="ORF">WG901_10325</name>
</gene>
<organism evidence="7 8">
    <name type="scientific">Novosphingobium anseongense</name>
    <dbReference type="NCBI Taxonomy" id="3133436"/>
    <lineage>
        <taxon>Bacteria</taxon>
        <taxon>Pseudomonadati</taxon>
        <taxon>Pseudomonadota</taxon>
        <taxon>Alphaproteobacteria</taxon>
        <taxon>Sphingomonadales</taxon>
        <taxon>Sphingomonadaceae</taxon>
        <taxon>Novosphingobium</taxon>
    </lineage>
</organism>
<dbReference type="PANTHER" id="PTHR18968:SF142">
    <property type="entry name" value="ACETOLACTATE SYNTHASE"/>
    <property type="match status" value="1"/>
</dbReference>
<comment type="caution">
    <text evidence="7">The sequence shown here is derived from an EMBL/GenBank/DDBJ whole genome shotgun (WGS) entry which is preliminary data.</text>
</comment>
<name>A0ABU8RVB5_9SPHN</name>
<evidence type="ECO:0000259" key="5">
    <source>
        <dbReference type="Pfam" id="PF02775"/>
    </source>
</evidence>
<sequence length="595" mass="64261">MRVADYIMQRLAQAGIGSVFLVTGRGALFLTDALAKHPELQPVSVHHEQSAAFAAVGYACRTGSLGACLVSTGCASTNTITGVLSAWQDGISCIFISGQNVLRETTRFTGIPLRTYGQQEADIVALVEPITKYARMITSADEIVEALETALHLASSGRKGPVWIDVPLDLQSAQIDVEALPAPRFDDEEHRPQPDAAAVRQVVDALTEAERPVILIGSGVRSSGAEAALRGFAEDWNIPVTYAPSAPDSYGSAHALSLGSVGAQGCSRAGNFAVQNADLVLVLGCRLTSLVTGPDFCKFARDARTIVVDIDPVEHSKEGIRIDQFIPADIARFLAAIGEEPPRRTDAAWVDKCLHWKRLFAGVEPAFRDAERVDLYELAEALSDLLPASATLVVDSGLNDVILPGNVRFAEGQACIHPAMQGAMGFALPAAIGACMADKGPVVTVIGDGSIMMNLQELETVRYRGLPLKIVVINNNVYSIIRRRQQELFRKRVIGTDPANGVSCPEFSKVAACFGLDYMAIETTADLRAGLADLFARSGPVLCEIHGREDQGYIELWHTRSAVDRRFVRRPLEDQAPFLDRDLFLSEMIVDPIDQ</sequence>
<proteinExistence type="inferred from homology"/>
<accession>A0ABU8RVB5</accession>
<evidence type="ECO:0000256" key="2">
    <source>
        <dbReference type="ARBA" id="ARBA00023052"/>
    </source>
</evidence>
<dbReference type="Pfam" id="PF00205">
    <property type="entry name" value="TPP_enzyme_M"/>
    <property type="match status" value="1"/>
</dbReference>
<dbReference type="EMBL" id="JBBHJZ010000002">
    <property type="protein sequence ID" value="MEJ5977030.1"/>
    <property type="molecule type" value="Genomic_DNA"/>
</dbReference>
<dbReference type="Pfam" id="PF02775">
    <property type="entry name" value="TPP_enzyme_C"/>
    <property type="match status" value="1"/>
</dbReference>
<dbReference type="PANTHER" id="PTHR18968">
    <property type="entry name" value="THIAMINE PYROPHOSPHATE ENZYMES"/>
    <property type="match status" value="1"/>
</dbReference>
<dbReference type="SUPFAM" id="SSF52467">
    <property type="entry name" value="DHS-like NAD/FAD-binding domain"/>
    <property type="match status" value="1"/>
</dbReference>
<protein>
    <submittedName>
        <fullName evidence="7">Thiamine pyrophosphate-binding protein</fullName>
    </submittedName>
</protein>
<dbReference type="CDD" id="cd00568">
    <property type="entry name" value="TPP_enzymes"/>
    <property type="match status" value="1"/>
</dbReference>
<dbReference type="RefSeq" id="WP_339586983.1">
    <property type="nucleotide sequence ID" value="NZ_JBBHJZ010000002.1"/>
</dbReference>
<dbReference type="InterPro" id="IPR029061">
    <property type="entry name" value="THDP-binding"/>
</dbReference>
<dbReference type="InterPro" id="IPR011766">
    <property type="entry name" value="TPP_enzyme_TPP-bd"/>
</dbReference>
<feature type="domain" description="Thiamine pyrophosphate enzyme N-terminal TPP-binding" evidence="6">
    <location>
        <begin position="1"/>
        <end position="125"/>
    </location>
</feature>
<evidence type="ECO:0000313" key="7">
    <source>
        <dbReference type="EMBL" id="MEJ5977030.1"/>
    </source>
</evidence>
<dbReference type="InterPro" id="IPR045229">
    <property type="entry name" value="TPP_enz"/>
</dbReference>
<dbReference type="InterPro" id="IPR012000">
    <property type="entry name" value="Thiamin_PyroP_enz_cen_dom"/>
</dbReference>
<dbReference type="InterPro" id="IPR012001">
    <property type="entry name" value="Thiamin_PyroP_enz_TPP-bd_dom"/>
</dbReference>
<dbReference type="Gene3D" id="3.40.50.1220">
    <property type="entry name" value="TPP-binding domain"/>
    <property type="match status" value="1"/>
</dbReference>
<comment type="similarity">
    <text evidence="1 3">Belongs to the TPP enzyme family.</text>
</comment>
<evidence type="ECO:0000259" key="6">
    <source>
        <dbReference type="Pfam" id="PF02776"/>
    </source>
</evidence>
<keyword evidence="8" id="KW-1185">Reference proteome</keyword>
<evidence type="ECO:0000256" key="3">
    <source>
        <dbReference type="RuleBase" id="RU362132"/>
    </source>
</evidence>
<dbReference type="Gene3D" id="3.40.50.970">
    <property type="match status" value="2"/>
</dbReference>
<dbReference type="Proteomes" id="UP001361239">
    <property type="component" value="Unassembled WGS sequence"/>
</dbReference>